<protein>
    <submittedName>
        <fullName evidence="1">Uncharacterized protein</fullName>
    </submittedName>
</protein>
<dbReference type="Proteomes" id="UP001596111">
    <property type="component" value="Unassembled WGS sequence"/>
</dbReference>
<sequence>MIKEGDHDHWGEVQALFEAFMPAEVPVMICGGEYALERTRLFEGDASLAIVRLSAPLSAISGSNNPYIDDALTT</sequence>
<keyword evidence="2" id="KW-1185">Reference proteome</keyword>
<comment type="caution">
    <text evidence="1">The sequence shown here is derived from an EMBL/GenBank/DDBJ whole genome shotgun (WGS) entry which is preliminary data.</text>
</comment>
<proteinExistence type="predicted"/>
<organism evidence="1 2">
    <name type="scientific">Rhodanobacter terrae</name>
    <dbReference type="NCBI Taxonomy" id="418647"/>
    <lineage>
        <taxon>Bacteria</taxon>
        <taxon>Pseudomonadati</taxon>
        <taxon>Pseudomonadota</taxon>
        <taxon>Gammaproteobacteria</taxon>
        <taxon>Lysobacterales</taxon>
        <taxon>Rhodanobacteraceae</taxon>
        <taxon>Rhodanobacter</taxon>
    </lineage>
</organism>
<name>A0ABW0SYM9_9GAMM</name>
<dbReference type="RefSeq" id="WP_377327959.1">
    <property type="nucleotide sequence ID" value="NZ_JBHSNG010000015.1"/>
</dbReference>
<gene>
    <name evidence="1" type="ORF">ACFPPB_13570</name>
</gene>
<accession>A0ABW0SYM9</accession>
<dbReference type="EMBL" id="JBHSNG010000015">
    <property type="protein sequence ID" value="MFC5582147.1"/>
    <property type="molecule type" value="Genomic_DNA"/>
</dbReference>
<reference evidence="2" key="1">
    <citation type="journal article" date="2019" name="Int. J. Syst. Evol. Microbiol.">
        <title>The Global Catalogue of Microorganisms (GCM) 10K type strain sequencing project: providing services to taxonomists for standard genome sequencing and annotation.</title>
        <authorList>
            <consortium name="The Broad Institute Genomics Platform"/>
            <consortium name="The Broad Institute Genome Sequencing Center for Infectious Disease"/>
            <person name="Wu L."/>
            <person name="Ma J."/>
        </authorList>
    </citation>
    <scope>NUCLEOTIDE SEQUENCE [LARGE SCALE GENOMIC DNA]</scope>
    <source>
        <strain evidence="2">CGMCC 1.13587</strain>
    </source>
</reference>
<evidence type="ECO:0000313" key="2">
    <source>
        <dbReference type="Proteomes" id="UP001596111"/>
    </source>
</evidence>
<evidence type="ECO:0000313" key="1">
    <source>
        <dbReference type="EMBL" id="MFC5582147.1"/>
    </source>
</evidence>